<organism evidence="1 2">
    <name type="scientific">Streptomyces iconiensis</name>
    <dbReference type="NCBI Taxonomy" id="1384038"/>
    <lineage>
        <taxon>Bacteria</taxon>
        <taxon>Bacillati</taxon>
        <taxon>Actinomycetota</taxon>
        <taxon>Actinomycetes</taxon>
        <taxon>Kitasatosporales</taxon>
        <taxon>Streptomycetaceae</taxon>
        <taxon>Streptomyces</taxon>
    </lineage>
</organism>
<comment type="caution">
    <text evidence="1">The sequence shown here is derived from an EMBL/GenBank/DDBJ whole genome shotgun (WGS) entry which is preliminary data.</text>
</comment>
<reference evidence="1 2" key="1">
    <citation type="submission" date="2023-05" db="EMBL/GenBank/DDBJ databases">
        <title>Streptantibioticus silvisoli sp. nov., acidotolerant actinomycetes 1 from pine litter.</title>
        <authorList>
            <person name="Swiecimska M."/>
            <person name="Golinska P."/>
            <person name="Sangal V."/>
            <person name="Wachnowicz B."/>
            <person name="Goodfellow M."/>
        </authorList>
    </citation>
    <scope>NUCLEOTIDE SEQUENCE [LARGE SCALE GENOMIC DNA]</scope>
    <source>
        <strain evidence="1 2">DSM 42109</strain>
    </source>
</reference>
<proteinExistence type="predicted"/>
<keyword evidence="2" id="KW-1185">Reference proteome</keyword>
<accession>A0ABT7A5Q2</accession>
<dbReference type="Proteomes" id="UP001214441">
    <property type="component" value="Unassembled WGS sequence"/>
</dbReference>
<evidence type="ECO:0000313" key="1">
    <source>
        <dbReference type="EMBL" id="MDJ1136650.1"/>
    </source>
</evidence>
<protein>
    <submittedName>
        <fullName evidence="1">Uncharacterized protein</fullName>
    </submittedName>
</protein>
<name>A0ABT7A5Q2_9ACTN</name>
<gene>
    <name evidence="1" type="ORF">NMN56_032830</name>
</gene>
<sequence>MSELMTITKMTGHSVVYTCLLGSRLYSTGVSGVVPGGNERPTKAPAVAAAQAQARADVFAVAVNGAGEGHQKTQHQTMWAFRGLEPWRDPA</sequence>
<dbReference type="RefSeq" id="WP_280842670.1">
    <property type="nucleotide sequence ID" value="NZ_JANCPR020000044.1"/>
</dbReference>
<dbReference type="EMBL" id="JANCPR020000044">
    <property type="protein sequence ID" value="MDJ1136650.1"/>
    <property type="molecule type" value="Genomic_DNA"/>
</dbReference>
<evidence type="ECO:0000313" key="2">
    <source>
        <dbReference type="Proteomes" id="UP001214441"/>
    </source>
</evidence>